<protein>
    <submittedName>
        <fullName evidence="1">Uncharacterized protein</fullName>
    </submittedName>
</protein>
<proteinExistence type="predicted"/>
<dbReference type="Proteomes" id="UP001374803">
    <property type="component" value="Chromosome"/>
</dbReference>
<reference evidence="1" key="1">
    <citation type="submission" date="2021-12" db="EMBL/GenBank/DDBJ databases">
        <title>Discovery of the Pendulisporaceae a myxobacterial family with distinct sporulation behavior and unique specialized metabolism.</title>
        <authorList>
            <person name="Garcia R."/>
            <person name="Popoff A."/>
            <person name="Bader C.D."/>
            <person name="Loehr J."/>
            <person name="Walesch S."/>
            <person name="Walt C."/>
            <person name="Boldt J."/>
            <person name="Bunk B."/>
            <person name="Haeckl F.J.F.P.J."/>
            <person name="Gunesch A.P."/>
            <person name="Birkelbach J."/>
            <person name="Nuebel U."/>
            <person name="Pietschmann T."/>
            <person name="Bach T."/>
            <person name="Mueller R."/>
        </authorList>
    </citation>
    <scope>NUCLEOTIDE SEQUENCE</scope>
    <source>
        <strain evidence="1">MSr11367</strain>
    </source>
</reference>
<sequence length="53" mass="5307">MARMEGPGKAAAVVVAEAPVPEVAAVRVDAVVAGGRAVNPEARASLSRRSVPL</sequence>
<gene>
    <name evidence="1" type="ORF">LVJ94_14365</name>
</gene>
<dbReference type="RefSeq" id="WP_394838091.1">
    <property type="nucleotide sequence ID" value="NZ_CP089929.1"/>
</dbReference>
<organism evidence="1 2">
    <name type="scientific">Pendulispora rubella</name>
    <dbReference type="NCBI Taxonomy" id="2741070"/>
    <lineage>
        <taxon>Bacteria</taxon>
        <taxon>Pseudomonadati</taxon>
        <taxon>Myxococcota</taxon>
        <taxon>Myxococcia</taxon>
        <taxon>Myxococcales</taxon>
        <taxon>Sorangiineae</taxon>
        <taxon>Pendulisporaceae</taxon>
        <taxon>Pendulispora</taxon>
    </lineage>
</organism>
<name>A0ABZ2LF65_9BACT</name>
<evidence type="ECO:0000313" key="2">
    <source>
        <dbReference type="Proteomes" id="UP001374803"/>
    </source>
</evidence>
<evidence type="ECO:0000313" key="1">
    <source>
        <dbReference type="EMBL" id="WXB08416.1"/>
    </source>
</evidence>
<keyword evidence="2" id="KW-1185">Reference proteome</keyword>
<accession>A0ABZ2LF65</accession>
<dbReference type="EMBL" id="CP089983">
    <property type="protein sequence ID" value="WXB08416.1"/>
    <property type="molecule type" value="Genomic_DNA"/>
</dbReference>